<dbReference type="Pfam" id="PF00488">
    <property type="entry name" value="MutS_V"/>
    <property type="match status" value="1"/>
</dbReference>
<dbReference type="STRING" id="1859473.BG261_04745"/>
<dbReference type="PANTHER" id="PTHR11361:SF34">
    <property type="entry name" value="DNA MISMATCH REPAIR PROTEIN MSH1, MITOCHONDRIAL"/>
    <property type="match status" value="1"/>
</dbReference>
<dbReference type="InterPro" id="IPR027417">
    <property type="entry name" value="P-loop_NTPase"/>
</dbReference>
<dbReference type="RefSeq" id="WP_070792582.1">
    <property type="nucleotide sequence ID" value="NZ_MKIR01000022.1"/>
</dbReference>
<dbReference type="Pfam" id="PF01624">
    <property type="entry name" value="MutS_I"/>
    <property type="match status" value="1"/>
</dbReference>
<dbReference type="PANTHER" id="PTHR11361">
    <property type="entry name" value="DNA MISMATCH REPAIR PROTEIN MUTS FAMILY MEMBER"/>
    <property type="match status" value="1"/>
</dbReference>
<dbReference type="NCBIfam" id="TIGR01070">
    <property type="entry name" value="mutS1"/>
    <property type="match status" value="1"/>
</dbReference>
<feature type="binding site" evidence="9">
    <location>
        <begin position="606"/>
        <end position="613"/>
    </location>
    <ligand>
        <name>ATP</name>
        <dbReference type="ChEBI" id="CHEBI:30616"/>
    </ligand>
</feature>
<proteinExistence type="inferred from homology"/>
<gene>
    <name evidence="9" type="primary">mutS</name>
    <name evidence="12" type="ORF">BG261_04745</name>
</gene>
<dbReference type="HAMAP" id="MF_00096">
    <property type="entry name" value="MutS"/>
    <property type="match status" value="1"/>
</dbReference>
<reference evidence="13" key="1">
    <citation type="submission" date="2016-09" db="EMBL/GenBank/DDBJ databases">
        <title>Draft genome sequence of a novel species of the family Streptococcaceae isolated from flowers.</title>
        <authorList>
            <person name="Chuah L.-O."/>
            <person name="Yap K.-P."/>
            <person name="Thong K.L."/>
            <person name="Liong M.T."/>
            <person name="Ahmad R."/>
            <person name="Rusul G."/>
        </authorList>
    </citation>
    <scope>NUCLEOTIDE SEQUENCE [LARGE SCALE GENOMIC DNA]</scope>
    <source>
        <strain evidence="13">DF1</strain>
    </source>
</reference>
<organism evidence="12 13">
    <name type="scientific">Floricoccus tropicus</name>
    <dbReference type="NCBI Taxonomy" id="1859473"/>
    <lineage>
        <taxon>Bacteria</taxon>
        <taxon>Bacillati</taxon>
        <taxon>Bacillota</taxon>
        <taxon>Bacilli</taxon>
        <taxon>Lactobacillales</taxon>
        <taxon>Streptococcaceae</taxon>
        <taxon>Floricoccus</taxon>
    </lineage>
</organism>
<dbReference type="Gene3D" id="3.40.1170.10">
    <property type="entry name" value="DNA repair protein MutS, domain I"/>
    <property type="match status" value="1"/>
</dbReference>
<evidence type="ECO:0000256" key="6">
    <source>
        <dbReference type="ARBA" id="ARBA00023125"/>
    </source>
</evidence>
<dbReference type="Pfam" id="PF05190">
    <property type="entry name" value="MutS_IV"/>
    <property type="match status" value="1"/>
</dbReference>
<dbReference type="InterPro" id="IPR007696">
    <property type="entry name" value="DNA_mismatch_repair_MutS_core"/>
</dbReference>
<dbReference type="SUPFAM" id="SSF53150">
    <property type="entry name" value="DNA repair protein MutS, domain II"/>
    <property type="match status" value="1"/>
</dbReference>
<evidence type="ECO:0000256" key="2">
    <source>
        <dbReference type="ARBA" id="ARBA00021982"/>
    </source>
</evidence>
<evidence type="ECO:0000256" key="3">
    <source>
        <dbReference type="ARBA" id="ARBA00022741"/>
    </source>
</evidence>
<dbReference type="Pfam" id="PF05192">
    <property type="entry name" value="MutS_III"/>
    <property type="match status" value="1"/>
</dbReference>
<dbReference type="GO" id="GO:0005524">
    <property type="term" value="F:ATP binding"/>
    <property type="evidence" value="ECO:0007669"/>
    <property type="project" value="UniProtKB-UniRule"/>
</dbReference>
<dbReference type="SUPFAM" id="SSF55271">
    <property type="entry name" value="DNA repair protein MutS, domain I"/>
    <property type="match status" value="1"/>
</dbReference>
<dbReference type="InterPro" id="IPR045076">
    <property type="entry name" value="MutS"/>
</dbReference>
<dbReference type="PROSITE" id="PS00486">
    <property type="entry name" value="DNA_MISMATCH_REPAIR_2"/>
    <property type="match status" value="1"/>
</dbReference>
<dbReference type="SMART" id="SM00533">
    <property type="entry name" value="MUTSd"/>
    <property type="match status" value="1"/>
</dbReference>
<dbReference type="Gene3D" id="1.10.1420.10">
    <property type="match status" value="2"/>
</dbReference>
<protein>
    <recommendedName>
        <fullName evidence="2 9">DNA mismatch repair protein MutS</fullName>
    </recommendedName>
</protein>
<feature type="domain" description="DNA mismatch repair proteins mutS family" evidence="11">
    <location>
        <begin position="680"/>
        <end position="696"/>
    </location>
</feature>
<sequence>MATEKLSPGMQQYLEIKADYPDAFLLFRMGDFYELFYDDAVNAAQILELTLTSRNKNADNPIPMAGVPYHSVQQYIDNLVDLGHKVAIAEQMEDPKQAKGVVKREVVQVITPGTAVDALDADKENNYLTAVDFDGSVYGFSYIDLTTGEFYVTQLTEFADVVSEAASLQTKEILFGYEATEGQLSELTARLNVLVSHQKTIMDNMEEARLIPSILPLVEKNVSLKLLTYIKETQKRNLSHIQEVKVYEVTDFLKMDYATKKSLELTSNFKTGKKQGTLLWLLDETKTAMGTRMMKSWIDRPLIKKERIEERQKVVQVFLDNFFERVDLVESLKGVYDIERLSSRISFGKATAPDFLQLRNTLSQVPQIKSILEAIADPALDNIIQHLNDIPELRSLLEESIAEDAPRLLTEGGVIKDGYDEKLDEYRQTLREGTAWIAELEARERQNSGINGLRIDYNRKDGYYFHVTNSNLDQVPDYFFRKATLKNSERYGTEELAKIEGKMIEAREKSSIYEYDLFMAIRDRVEAYISQVQALAKTIAGLDCLQALAVVAETYQYVRPNLQVNGDTINIVDGRHAVVEKVLGRQEYVPNNINLSKDVEIQLITGPNMSGKSTYMRQLALTAIMAQLGSYVPAESATLPIFDAIFTRIGASDDLTSGQSTFMVEMMEANNALRLASKNSLILFDELGRGTATYDGMALAQGIIEYIHNNIHAKTLFATHYHELTELDDELNSLENVHVATLEQDGDVTFLHKIENGPADKSYGIHVAKIAGLPKELLARSQEILDKLENQAPSLQNKDGLEDLSQRNIEVAEVVKEESAQLDLFGDFGADSELVKKLSAIDVMNLTPMDAMNLIWELKKMI</sequence>
<accession>A0A1E8GL37</accession>
<dbReference type="InterPro" id="IPR007861">
    <property type="entry name" value="DNA_mismatch_repair_MutS_clamp"/>
</dbReference>
<evidence type="ECO:0000256" key="10">
    <source>
        <dbReference type="RuleBase" id="RU003756"/>
    </source>
</evidence>
<evidence type="ECO:0000256" key="9">
    <source>
        <dbReference type="HAMAP-Rule" id="MF_00096"/>
    </source>
</evidence>
<evidence type="ECO:0000256" key="1">
    <source>
        <dbReference type="ARBA" id="ARBA00006271"/>
    </source>
</evidence>
<dbReference type="GO" id="GO:0006298">
    <property type="term" value="P:mismatch repair"/>
    <property type="evidence" value="ECO:0007669"/>
    <property type="project" value="UniProtKB-UniRule"/>
</dbReference>
<dbReference type="Proteomes" id="UP000178622">
    <property type="component" value="Unassembled WGS sequence"/>
</dbReference>
<dbReference type="Gene3D" id="3.30.420.110">
    <property type="entry name" value="MutS, connector domain"/>
    <property type="match status" value="1"/>
</dbReference>
<dbReference type="InterPro" id="IPR000432">
    <property type="entry name" value="DNA_mismatch_repair_MutS_C"/>
</dbReference>
<dbReference type="InterPro" id="IPR017261">
    <property type="entry name" value="DNA_mismatch_repair_MutS/MSH"/>
</dbReference>
<evidence type="ECO:0000313" key="12">
    <source>
        <dbReference type="EMBL" id="OFI48974.1"/>
    </source>
</evidence>
<dbReference type="InterPro" id="IPR007860">
    <property type="entry name" value="DNA_mmatch_repair_MutS_con_dom"/>
</dbReference>
<dbReference type="AlphaFoldDB" id="A0A1E8GL37"/>
<evidence type="ECO:0000313" key="13">
    <source>
        <dbReference type="Proteomes" id="UP000178622"/>
    </source>
</evidence>
<dbReference type="InterPro" id="IPR036187">
    <property type="entry name" value="DNA_mismatch_repair_MutS_sf"/>
</dbReference>
<dbReference type="EMBL" id="MKIR01000022">
    <property type="protein sequence ID" value="OFI48974.1"/>
    <property type="molecule type" value="Genomic_DNA"/>
</dbReference>
<dbReference type="OrthoDB" id="9802448at2"/>
<dbReference type="GO" id="GO:0005829">
    <property type="term" value="C:cytosol"/>
    <property type="evidence" value="ECO:0007669"/>
    <property type="project" value="TreeGrafter"/>
</dbReference>
<keyword evidence="3 9" id="KW-0547">Nucleotide-binding</keyword>
<name>A0A1E8GL37_9LACT</name>
<dbReference type="FunFam" id="3.40.1170.10:FF:000001">
    <property type="entry name" value="DNA mismatch repair protein MutS"/>
    <property type="match status" value="1"/>
</dbReference>
<dbReference type="InterPro" id="IPR036678">
    <property type="entry name" value="MutS_con_dom_sf"/>
</dbReference>
<dbReference type="InterPro" id="IPR007695">
    <property type="entry name" value="DNA_mismatch_repair_MutS-lik_N"/>
</dbReference>
<keyword evidence="4 9" id="KW-0227">DNA damage</keyword>
<comment type="function">
    <text evidence="8 9">This protein is involved in the repair of mismatches in DNA. It is possible that it carries out the mismatch recognition step. This protein has a weak ATPase activity.</text>
</comment>
<evidence type="ECO:0000256" key="8">
    <source>
        <dbReference type="ARBA" id="ARBA00024647"/>
    </source>
</evidence>
<keyword evidence="13" id="KW-1185">Reference proteome</keyword>
<dbReference type="InterPro" id="IPR016151">
    <property type="entry name" value="DNA_mismatch_repair_MutS_N"/>
</dbReference>
<dbReference type="GO" id="GO:0003684">
    <property type="term" value="F:damaged DNA binding"/>
    <property type="evidence" value="ECO:0007669"/>
    <property type="project" value="UniProtKB-UniRule"/>
</dbReference>
<evidence type="ECO:0000256" key="5">
    <source>
        <dbReference type="ARBA" id="ARBA00022840"/>
    </source>
</evidence>
<dbReference type="GO" id="GO:0140664">
    <property type="term" value="F:ATP-dependent DNA damage sensor activity"/>
    <property type="evidence" value="ECO:0007669"/>
    <property type="project" value="InterPro"/>
</dbReference>
<dbReference type="NCBIfam" id="NF003810">
    <property type="entry name" value="PRK05399.1"/>
    <property type="match status" value="1"/>
</dbReference>
<keyword evidence="5 9" id="KW-0067">ATP-binding</keyword>
<dbReference type="FunFam" id="3.40.50.300:FF:000896">
    <property type="entry name" value="DNA mismatch repair protein MutS"/>
    <property type="match status" value="1"/>
</dbReference>
<dbReference type="SUPFAM" id="SSF48334">
    <property type="entry name" value="DNA repair protein MutS, domain III"/>
    <property type="match status" value="1"/>
</dbReference>
<dbReference type="SUPFAM" id="SSF52540">
    <property type="entry name" value="P-loop containing nucleoside triphosphate hydrolases"/>
    <property type="match status" value="1"/>
</dbReference>
<keyword evidence="6 9" id="KW-0238">DNA-binding</keyword>
<dbReference type="PIRSF" id="PIRSF037677">
    <property type="entry name" value="DNA_mis_repair_Msh6"/>
    <property type="match status" value="1"/>
</dbReference>
<comment type="similarity">
    <text evidence="1 9 10">Belongs to the DNA mismatch repair MutS family.</text>
</comment>
<evidence type="ECO:0000256" key="7">
    <source>
        <dbReference type="ARBA" id="ARBA00023204"/>
    </source>
</evidence>
<evidence type="ECO:0000256" key="4">
    <source>
        <dbReference type="ARBA" id="ARBA00022763"/>
    </source>
</evidence>
<comment type="caution">
    <text evidence="12">The sequence shown here is derived from an EMBL/GenBank/DDBJ whole genome shotgun (WGS) entry which is preliminary data.</text>
</comment>
<dbReference type="Gene3D" id="3.40.50.300">
    <property type="entry name" value="P-loop containing nucleotide triphosphate hydrolases"/>
    <property type="match status" value="1"/>
</dbReference>
<dbReference type="SMART" id="SM00534">
    <property type="entry name" value="MUTSac"/>
    <property type="match status" value="1"/>
</dbReference>
<dbReference type="Pfam" id="PF05188">
    <property type="entry name" value="MutS_II"/>
    <property type="match status" value="1"/>
</dbReference>
<dbReference type="CDD" id="cd03284">
    <property type="entry name" value="ABC_MutS1"/>
    <property type="match status" value="1"/>
</dbReference>
<dbReference type="InterPro" id="IPR005748">
    <property type="entry name" value="DNA_mismatch_repair_MutS"/>
</dbReference>
<dbReference type="FunFam" id="1.10.1420.10:FF:000001">
    <property type="entry name" value="DNA mismatch repair protein MutS"/>
    <property type="match status" value="1"/>
</dbReference>
<keyword evidence="7 9" id="KW-0234">DNA repair</keyword>
<evidence type="ECO:0000259" key="11">
    <source>
        <dbReference type="PROSITE" id="PS00486"/>
    </source>
</evidence>
<dbReference type="GO" id="GO:0030983">
    <property type="term" value="F:mismatched DNA binding"/>
    <property type="evidence" value="ECO:0007669"/>
    <property type="project" value="InterPro"/>
</dbReference>